<sequence>MEWQAFARSYIDYLGVGTGIQRNVWSSVHALDGYTAPGLSQTSLKVFGIQDPSIEQSRTFNLEIFQTAQTTKGRLQLAHHLHMSWAGVPWQPGIQASSCGQRLCGALGTVNLRHQLDNKEQQKIL</sequence>
<reference evidence="1" key="1">
    <citation type="submission" date="2021-01" db="EMBL/GenBank/DDBJ databases">
        <title>Chromosome-level genome assembly of a human fungal pathogen reveals clustering of transcriptionally co-regulated genes.</title>
        <authorList>
            <person name="Voorhies M."/>
            <person name="Cohen S."/>
            <person name="Shea T.P."/>
            <person name="Petrus S."/>
            <person name="Munoz J.F."/>
            <person name="Poplawski S."/>
            <person name="Goldman W.E."/>
            <person name="Michael T."/>
            <person name="Cuomo C.A."/>
            <person name="Sil A."/>
            <person name="Beyhan S."/>
        </authorList>
    </citation>
    <scope>NUCLEOTIDE SEQUENCE</scope>
    <source>
        <strain evidence="1">WU24</strain>
    </source>
</reference>
<dbReference type="OrthoDB" id="10431064at2759"/>
<gene>
    <name evidence="1" type="ORF">I7I51_02170</name>
</gene>
<evidence type="ECO:0000313" key="2">
    <source>
        <dbReference type="Proteomes" id="UP000663671"/>
    </source>
</evidence>
<dbReference type="EMBL" id="CP069112">
    <property type="protein sequence ID" value="QSS62433.1"/>
    <property type="molecule type" value="Genomic_DNA"/>
</dbReference>
<dbReference type="VEuPathDB" id="FungiDB:I7I51_02170"/>
<organism evidence="1 2">
    <name type="scientific">Ajellomyces capsulatus</name>
    <name type="common">Darling's disease fungus</name>
    <name type="synonym">Histoplasma capsulatum</name>
    <dbReference type="NCBI Taxonomy" id="5037"/>
    <lineage>
        <taxon>Eukaryota</taxon>
        <taxon>Fungi</taxon>
        <taxon>Dikarya</taxon>
        <taxon>Ascomycota</taxon>
        <taxon>Pezizomycotina</taxon>
        <taxon>Eurotiomycetes</taxon>
        <taxon>Eurotiomycetidae</taxon>
        <taxon>Onygenales</taxon>
        <taxon>Ajellomycetaceae</taxon>
        <taxon>Histoplasma</taxon>
    </lineage>
</organism>
<accession>A0A8A1MCI6</accession>
<evidence type="ECO:0000313" key="1">
    <source>
        <dbReference type="EMBL" id="QSS62433.1"/>
    </source>
</evidence>
<proteinExistence type="predicted"/>
<protein>
    <submittedName>
        <fullName evidence="1">Uncharacterized protein</fullName>
    </submittedName>
</protein>
<dbReference type="Proteomes" id="UP000663671">
    <property type="component" value="Chromosome 7"/>
</dbReference>
<name>A0A8A1MCI6_AJECA</name>
<dbReference type="AlphaFoldDB" id="A0A8A1MCI6"/>